<dbReference type="KEGG" id="tmk:QGN29_04860"/>
<dbReference type="PROSITE" id="PS50943">
    <property type="entry name" value="HTH_CROC1"/>
    <property type="match status" value="1"/>
</dbReference>
<dbReference type="Gene3D" id="1.10.260.40">
    <property type="entry name" value="lambda repressor-like DNA-binding domains"/>
    <property type="match status" value="1"/>
</dbReference>
<protein>
    <submittedName>
        <fullName evidence="2">Helix-turn-helix transcriptional regulator</fullName>
    </submittedName>
</protein>
<sequence>MTPFGEKMRELRAHKNVSQAIMARALDVSPAYVSALEHGKRGKPSFSFIQKVIQYFDLIWDDAEEIWDLAQISSPRVTIDTAGLSEQATRVSNRLAQKISYLSSEELEVILSVLENE</sequence>
<dbReference type="EMBL" id="CP123872">
    <property type="protein sequence ID" value="WND03705.1"/>
    <property type="molecule type" value="Genomic_DNA"/>
</dbReference>
<dbReference type="GO" id="GO:0003677">
    <property type="term" value="F:DNA binding"/>
    <property type="evidence" value="ECO:0007669"/>
    <property type="project" value="InterPro"/>
</dbReference>
<proteinExistence type="predicted"/>
<feature type="domain" description="HTH cro/C1-type" evidence="1">
    <location>
        <begin position="8"/>
        <end position="66"/>
    </location>
</feature>
<evidence type="ECO:0000313" key="2">
    <source>
        <dbReference type="EMBL" id="WND03705.1"/>
    </source>
</evidence>
<dbReference type="AlphaFoldDB" id="A0AA52EFD0"/>
<name>A0AA52EFD0_9PROT</name>
<keyword evidence="3" id="KW-1185">Reference proteome</keyword>
<gene>
    <name evidence="2" type="ORF">QGN29_04860</name>
</gene>
<accession>A0AA52EFD0</accession>
<dbReference type="SUPFAM" id="SSF47413">
    <property type="entry name" value="lambda repressor-like DNA-binding domains"/>
    <property type="match status" value="1"/>
</dbReference>
<dbReference type="SMART" id="SM00530">
    <property type="entry name" value="HTH_XRE"/>
    <property type="match status" value="1"/>
</dbReference>
<dbReference type="Pfam" id="PF13560">
    <property type="entry name" value="HTH_31"/>
    <property type="match status" value="1"/>
</dbReference>
<dbReference type="RefSeq" id="WP_310799558.1">
    <property type="nucleotide sequence ID" value="NZ_CP123872.1"/>
</dbReference>
<reference evidence="2" key="1">
    <citation type="submission" date="2023-04" db="EMBL/GenBank/DDBJ databases">
        <title>Complete genome sequence of Temperatibacter marinus.</title>
        <authorList>
            <person name="Rong J.-C."/>
            <person name="Yi M.-L."/>
            <person name="Zhao Q."/>
        </authorList>
    </citation>
    <scope>NUCLEOTIDE SEQUENCE</scope>
    <source>
        <strain evidence="2">NBRC 110045</strain>
    </source>
</reference>
<evidence type="ECO:0000259" key="1">
    <source>
        <dbReference type="PROSITE" id="PS50943"/>
    </source>
</evidence>
<organism evidence="2 3">
    <name type="scientific">Temperatibacter marinus</name>
    <dbReference type="NCBI Taxonomy" id="1456591"/>
    <lineage>
        <taxon>Bacteria</taxon>
        <taxon>Pseudomonadati</taxon>
        <taxon>Pseudomonadota</taxon>
        <taxon>Alphaproteobacteria</taxon>
        <taxon>Kordiimonadales</taxon>
        <taxon>Temperatibacteraceae</taxon>
        <taxon>Temperatibacter</taxon>
    </lineage>
</organism>
<dbReference type="Proteomes" id="UP001268683">
    <property type="component" value="Chromosome"/>
</dbReference>
<evidence type="ECO:0000313" key="3">
    <source>
        <dbReference type="Proteomes" id="UP001268683"/>
    </source>
</evidence>
<dbReference type="InterPro" id="IPR010982">
    <property type="entry name" value="Lambda_DNA-bd_dom_sf"/>
</dbReference>
<dbReference type="InterPro" id="IPR001387">
    <property type="entry name" value="Cro/C1-type_HTH"/>
</dbReference>
<dbReference type="CDD" id="cd00093">
    <property type="entry name" value="HTH_XRE"/>
    <property type="match status" value="1"/>
</dbReference>